<reference evidence="1 2" key="1">
    <citation type="journal article" date="2021" name="Hortic Res">
        <title>High-quality reference genome and annotation aids understanding of berry development for evergreen blueberry (Vaccinium darrowii).</title>
        <authorList>
            <person name="Yu J."/>
            <person name="Hulse-Kemp A.M."/>
            <person name="Babiker E."/>
            <person name="Staton M."/>
        </authorList>
    </citation>
    <scope>NUCLEOTIDE SEQUENCE [LARGE SCALE GENOMIC DNA]</scope>
    <source>
        <strain evidence="2">cv. NJ 8807/NJ 8810</strain>
        <tissue evidence="1">Young leaf</tissue>
    </source>
</reference>
<accession>A0ACB7YZV3</accession>
<evidence type="ECO:0000313" key="2">
    <source>
        <dbReference type="Proteomes" id="UP000828048"/>
    </source>
</evidence>
<proteinExistence type="predicted"/>
<protein>
    <submittedName>
        <fullName evidence="1">Uncharacterized protein</fullName>
    </submittedName>
</protein>
<evidence type="ECO:0000313" key="1">
    <source>
        <dbReference type="EMBL" id="KAH7858981.1"/>
    </source>
</evidence>
<comment type="caution">
    <text evidence="1">The sequence shown here is derived from an EMBL/GenBank/DDBJ whole genome shotgun (WGS) entry which is preliminary data.</text>
</comment>
<organism evidence="1 2">
    <name type="scientific">Vaccinium darrowii</name>
    <dbReference type="NCBI Taxonomy" id="229202"/>
    <lineage>
        <taxon>Eukaryota</taxon>
        <taxon>Viridiplantae</taxon>
        <taxon>Streptophyta</taxon>
        <taxon>Embryophyta</taxon>
        <taxon>Tracheophyta</taxon>
        <taxon>Spermatophyta</taxon>
        <taxon>Magnoliopsida</taxon>
        <taxon>eudicotyledons</taxon>
        <taxon>Gunneridae</taxon>
        <taxon>Pentapetalae</taxon>
        <taxon>asterids</taxon>
        <taxon>Ericales</taxon>
        <taxon>Ericaceae</taxon>
        <taxon>Vaccinioideae</taxon>
        <taxon>Vaccinieae</taxon>
        <taxon>Vaccinium</taxon>
    </lineage>
</organism>
<dbReference type="Proteomes" id="UP000828048">
    <property type="component" value="Chromosome 3"/>
</dbReference>
<sequence>MSHCPIPMMTIFLYWDSFTIHFKTVKGLIADLKFSFRERDRSRLFFLKLTPKQAFESVKIELNFLYEILFTKTQVLRGFVGFTPSRFVSSVLRFVAFLLFHLMDPKHKFLHHKIDVEITYALLLGTIIHDVIAFFVIGTSDWTAVTKINIEDKDGDTNLCILMTRIHLAPLCSICLGIGLTVKTILFKWIPIMERRWSRCIYQYNFIFYCLHPRSRKWDKLIGNLGLANILDGMKYVKTKRFTEALRDFIFDELKLKSTEAIAIETALEICSAKGDWVLTREGGCENLLPYTLHADYDKILILWHIATELCYITEEGNSENEQEISKAGTAQIRFRDTCATAKRFFQDRGVLEKEKEYSCFGHKPDMIQACKSILDVHMVVNPSIVKGDTSKTVFFEACILAKELKNLDKGVIVQSTTAVASLSISSNGIRNKNRLLISEATDVWANLKTLGLSYKGDDDEVISKIAHLEEIDEERFQTLKAEGGKGDLLGLLGSSFQE</sequence>
<keyword evidence="2" id="KW-1185">Reference proteome</keyword>
<dbReference type="EMBL" id="CM037153">
    <property type="protein sequence ID" value="KAH7858981.1"/>
    <property type="molecule type" value="Genomic_DNA"/>
</dbReference>
<name>A0ACB7YZV3_9ERIC</name>
<gene>
    <name evidence="1" type="ORF">Vadar_030106</name>
</gene>